<gene>
    <name evidence="3" type="primary">Adck1</name>
    <name evidence="3" type="ORF">GZH46_00822</name>
</gene>
<dbReference type="InterPro" id="IPR045307">
    <property type="entry name" value="ADCK1_dom"/>
</dbReference>
<dbReference type="PANTHER" id="PTHR43173">
    <property type="entry name" value="ABC1 FAMILY PROTEIN"/>
    <property type="match status" value="1"/>
</dbReference>
<comment type="similarity">
    <text evidence="1">Belongs to the protein kinase superfamily. ADCK protein kinase family.</text>
</comment>
<dbReference type="Gene3D" id="1.10.510.10">
    <property type="entry name" value="Transferase(Phosphotransferase) domain 1"/>
    <property type="match status" value="1"/>
</dbReference>
<reference evidence="3 4" key="1">
    <citation type="submission" date="2020-10" db="EMBL/GenBank/DDBJ databases">
        <authorList>
            <person name="Klimov P.B."/>
            <person name="Dyachkov S.M."/>
            <person name="Chetverikov P.E."/>
        </authorList>
    </citation>
    <scope>NUCLEOTIDE SEQUENCE [LARGE SCALE GENOMIC DNA]</scope>
    <source>
        <strain evidence="3">BMOC 18-1129-001#AD2665</strain>
        <tissue evidence="3">Entire mites</tissue>
    </source>
</reference>
<organism evidence="3 4">
    <name type="scientific">Fragariocoptes setiger</name>
    <dbReference type="NCBI Taxonomy" id="1670756"/>
    <lineage>
        <taxon>Eukaryota</taxon>
        <taxon>Metazoa</taxon>
        <taxon>Ecdysozoa</taxon>
        <taxon>Arthropoda</taxon>
        <taxon>Chelicerata</taxon>
        <taxon>Arachnida</taxon>
        <taxon>Acari</taxon>
        <taxon>Acariformes</taxon>
        <taxon>Trombidiformes</taxon>
        <taxon>Prostigmata</taxon>
        <taxon>Eupodina</taxon>
        <taxon>Eriophyoidea</taxon>
        <taxon>Phytoptidae</taxon>
        <taxon>Fragariocoptes</taxon>
    </lineage>
</organism>
<evidence type="ECO:0000259" key="2">
    <source>
        <dbReference type="Pfam" id="PF03109"/>
    </source>
</evidence>
<sequence length="516" mass="59477">MILPIVRYTLVGAASVGSLVALKNNDWNLRDIGAVRFGRAFATAATIAADYKFSLRGCDDCSEYSIKRWSTVHRRSANRLLELCCRNGGIFIKVGQHIAALQYMVPPEYVEELSVLHDKAPRTDLNSIRQVIREDLHQELEELFEEFDPEPVGAASFAQVHRAKLKSGQEVAVKVQHPRVRQHSYVDMTTMDVLVNVIAELFPNFSFLWLADSTKKNIPLELDFTIEGANADKARDELSAFKWLKIPTVFWELSSPRILFMEFVTGGKIDDMKYIEDNRIDKQQLTRRLGTLYCDMIFNHGHVHCDPHPGNLLVRQNDQNGVEIVLLDHGLYTKLSDTFRLNYSSLWLALIQANMNDIKKYAGELGVADLYGVLACVVSGRPWSAVARGITEHIDRKAMQSEESEIKSYASRYMYEINQLLSKVPREFLLIFKTNDLLRSIETRLGTKGQQMTFIIMTRYCSRNVHNERLKKCQNWKCRAQIKVSHRWIDLKLSMYQLYLWFKWYFTRTSSLAIET</sequence>
<comment type="caution">
    <text evidence="3">The sequence shown here is derived from an EMBL/GenBank/DDBJ whole genome shotgun (WGS) entry which is preliminary data.</text>
</comment>
<dbReference type="GO" id="GO:0016301">
    <property type="term" value="F:kinase activity"/>
    <property type="evidence" value="ECO:0007669"/>
    <property type="project" value="UniProtKB-KW"/>
</dbReference>
<dbReference type="EMBL" id="JAIFTH010000108">
    <property type="protein sequence ID" value="KAG9510626.1"/>
    <property type="molecule type" value="Genomic_DNA"/>
</dbReference>
<proteinExistence type="inferred from homology"/>
<evidence type="ECO:0000313" key="3">
    <source>
        <dbReference type="EMBL" id="KAG9510626.1"/>
    </source>
</evidence>
<dbReference type="Pfam" id="PF03109">
    <property type="entry name" value="ABC1"/>
    <property type="match status" value="1"/>
</dbReference>
<keyword evidence="3" id="KW-0418">Kinase</keyword>
<keyword evidence="3" id="KW-0808">Transferase</keyword>
<dbReference type="InterPro" id="IPR011009">
    <property type="entry name" value="Kinase-like_dom_sf"/>
</dbReference>
<dbReference type="InterPro" id="IPR051130">
    <property type="entry name" value="Mito_struct-func_regulator"/>
</dbReference>
<dbReference type="PANTHER" id="PTHR43173:SF19">
    <property type="entry name" value="AARF DOMAIN-CONTAINING PROTEIN KINASE 1"/>
    <property type="match status" value="1"/>
</dbReference>
<name>A0ABQ7SB28_9ACAR</name>
<protein>
    <submittedName>
        <fullName evidence="3">AarF domain-containing protein kinase 1</fullName>
    </submittedName>
</protein>
<evidence type="ECO:0000313" key="4">
    <source>
        <dbReference type="Proteomes" id="UP000825002"/>
    </source>
</evidence>
<feature type="domain" description="ABC1 atypical kinase-like" evidence="2">
    <location>
        <begin position="116"/>
        <end position="361"/>
    </location>
</feature>
<dbReference type="InterPro" id="IPR004147">
    <property type="entry name" value="ABC1_dom"/>
</dbReference>
<keyword evidence="4" id="KW-1185">Reference proteome</keyword>
<dbReference type="Proteomes" id="UP000825002">
    <property type="component" value="Unassembled WGS sequence"/>
</dbReference>
<feature type="non-terminal residue" evidence="3">
    <location>
        <position position="1"/>
    </location>
</feature>
<dbReference type="CDD" id="cd13969">
    <property type="entry name" value="ADCK1-like"/>
    <property type="match status" value="1"/>
</dbReference>
<dbReference type="SUPFAM" id="SSF56112">
    <property type="entry name" value="Protein kinase-like (PK-like)"/>
    <property type="match status" value="1"/>
</dbReference>
<accession>A0ABQ7SB28</accession>
<evidence type="ECO:0000256" key="1">
    <source>
        <dbReference type="ARBA" id="ARBA00009670"/>
    </source>
</evidence>